<accession>A0A7Z0D964</accession>
<reference evidence="2 3" key="1">
    <citation type="submission" date="2020-07" db="EMBL/GenBank/DDBJ databases">
        <title>Sequencing the genomes of 1000 actinobacteria strains.</title>
        <authorList>
            <person name="Klenk H.-P."/>
        </authorList>
    </citation>
    <scope>NUCLEOTIDE SEQUENCE [LARGE SCALE GENOMIC DNA]</scope>
    <source>
        <strain evidence="2 3">DSM 103164</strain>
    </source>
</reference>
<name>A0A7Z0D964_9ACTN</name>
<dbReference type="RefSeq" id="WP_179444966.1">
    <property type="nucleotide sequence ID" value="NZ_JACBZS010000001.1"/>
</dbReference>
<feature type="transmembrane region" description="Helical" evidence="1">
    <location>
        <begin position="98"/>
        <end position="121"/>
    </location>
</feature>
<evidence type="ECO:0000313" key="2">
    <source>
        <dbReference type="EMBL" id="NYI71097.1"/>
    </source>
</evidence>
<protein>
    <submittedName>
        <fullName evidence="2">Flp pilus assembly protein TadB</fullName>
    </submittedName>
</protein>
<sequence length="299" mass="31841">MTTTLGLIVLCGAVVAAGGWLLLRGLVPAQPRLGDVLARLDDAPLARAEAPASAEAESRSARLGGWLHRRGWLPLGEGQRRMLELQGKTIAEYGADKLIMAGLGLVTPVIVGALLGSMLGWAAPVPVAAGIVGAVVGWFVPDLLLRRGAAVARAGAGEALFTFFDLVVLERMANLSATQAVTTAAAVSDAPLFDRVRTALSRARLQQQAPWDELRRLANRLNLPELGDIADVMQLDESGAALTETLRARVRELRDAHLTVSRIAAHEVSERMTVYMVLPAMIFGLIFLTPPLMRLVGLA</sequence>
<keyword evidence="1" id="KW-1133">Transmembrane helix</keyword>
<dbReference type="PANTHER" id="PTHR35007">
    <property type="entry name" value="INTEGRAL MEMBRANE PROTEIN-RELATED"/>
    <property type="match status" value="1"/>
</dbReference>
<dbReference type="Proteomes" id="UP000527616">
    <property type="component" value="Unassembled WGS sequence"/>
</dbReference>
<feature type="transmembrane region" description="Helical" evidence="1">
    <location>
        <begin position="272"/>
        <end position="293"/>
    </location>
</feature>
<keyword evidence="1" id="KW-0812">Transmembrane</keyword>
<keyword evidence="3" id="KW-1185">Reference proteome</keyword>
<organism evidence="2 3">
    <name type="scientific">Naumannella cuiyingiana</name>
    <dbReference type="NCBI Taxonomy" id="1347891"/>
    <lineage>
        <taxon>Bacteria</taxon>
        <taxon>Bacillati</taxon>
        <taxon>Actinomycetota</taxon>
        <taxon>Actinomycetes</taxon>
        <taxon>Propionibacteriales</taxon>
        <taxon>Propionibacteriaceae</taxon>
        <taxon>Naumannella</taxon>
    </lineage>
</organism>
<keyword evidence="1" id="KW-0472">Membrane</keyword>
<feature type="transmembrane region" description="Helical" evidence="1">
    <location>
        <begin position="127"/>
        <end position="145"/>
    </location>
</feature>
<comment type="caution">
    <text evidence="2">The sequence shown here is derived from an EMBL/GenBank/DDBJ whole genome shotgun (WGS) entry which is preliminary data.</text>
</comment>
<evidence type="ECO:0000256" key="1">
    <source>
        <dbReference type="SAM" id="Phobius"/>
    </source>
</evidence>
<proteinExistence type="predicted"/>
<evidence type="ECO:0000313" key="3">
    <source>
        <dbReference type="Proteomes" id="UP000527616"/>
    </source>
</evidence>
<feature type="transmembrane region" description="Helical" evidence="1">
    <location>
        <begin position="6"/>
        <end position="23"/>
    </location>
</feature>
<gene>
    <name evidence="2" type="ORF">GGQ54_001657</name>
</gene>
<dbReference type="AlphaFoldDB" id="A0A7Z0D964"/>
<dbReference type="PANTHER" id="PTHR35007:SF1">
    <property type="entry name" value="PILUS ASSEMBLY PROTEIN"/>
    <property type="match status" value="1"/>
</dbReference>
<dbReference type="EMBL" id="JACBZS010000001">
    <property type="protein sequence ID" value="NYI71097.1"/>
    <property type="molecule type" value="Genomic_DNA"/>
</dbReference>